<dbReference type="FunFam" id="1.10.287.110:FF:000006">
    <property type="entry name" value="Import inner membrane translocase subunit TIM16"/>
    <property type="match status" value="1"/>
</dbReference>
<dbReference type="GO" id="GO:0005744">
    <property type="term" value="C:TIM23 mitochondrial import inner membrane translocase complex"/>
    <property type="evidence" value="ECO:0007669"/>
    <property type="project" value="InterPro"/>
</dbReference>
<keyword evidence="8" id="KW-0811">Translocation</keyword>
<dbReference type="InterPro" id="IPR036869">
    <property type="entry name" value="J_dom_sf"/>
</dbReference>
<evidence type="ECO:0000256" key="9">
    <source>
        <dbReference type="ARBA" id="ARBA00023128"/>
    </source>
</evidence>
<keyword evidence="9" id="KW-0496">Mitochondrion</keyword>
<dbReference type="AlphaFoldDB" id="A0A9N8VVM2"/>
<evidence type="ECO:0000256" key="6">
    <source>
        <dbReference type="ARBA" id="ARBA00022792"/>
    </source>
</evidence>
<keyword evidence="14" id="KW-1185">Reference proteome</keyword>
<keyword evidence="10" id="KW-0472">Membrane</keyword>
<comment type="caution">
    <text evidence="13">The sequence shown here is derived from an EMBL/GenBank/DDBJ whole genome shotgun (WGS) entry which is preliminary data.</text>
</comment>
<reference evidence="13" key="1">
    <citation type="submission" date="2021-06" db="EMBL/GenBank/DDBJ databases">
        <authorList>
            <person name="Kallberg Y."/>
            <person name="Tangrot J."/>
            <person name="Rosling A."/>
        </authorList>
    </citation>
    <scope>NUCLEOTIDE SEQUENCE</scope>
    <source>
        <strain evidence="13">MA453B</strain>
    </source>
</reference>
<evidence type="ECO:0000256" key="8">
    <source>
        <dbReference type="ARBA" id="ARBA00023010"/>
    </source>
</evidence>
<dbReference type="Proteomes" id="UP000789405">
    <property type="component" value="Unassembled WGS sequence"/>
</dbReference>
<dbReference type="GO" id="GO:0030150">
    <property type="term" value="P:protein import into mitochondrial matrix"/>
    <property type="evidence" value="ECO:0007669"/>
    <property type="project" value="InterPro"/>
</dbReference>
<evidence type="ECO:0000313" key="13">
    <source>
        <dbReference type="EMBL" id="CAG8464217.1"/>
    </source>
</evidence>
<keyword evidence="7" id="KW-0653">Protein transport</keyword>
<dbReference type="Pfam" id="PF03656">
    <property type="entry name" value="Pam16"/>
    <property type="match status" value="1"/>
</dbReference>
<organism evidence="13 14">
    <name type="scientific">Dentiscutata erythropus</name>
    <dbReference type="NCBI Taxonomy" id="1348616"/>
    <lineage>
        <taxon>Eukaryota</taxon>
        <taxon>Fungi</taxon>
        <taxon>Fungi incertae sedis</taxon>
        <taxon>Mucoromycota</taxon>
        <taxon>Glomeromycotina</taxon>
        <taxon>Glomeromycetes</taxon>
        <taxon>Diversisporales</taxon>
        <taxon>Gigasporaceae</taxon>
        <taxon>Dentiscutata</taxon>
    </lineage>
</organism>
<dbReference type="EMBL" id="CAJVPY010000303">
    <property type="protein sequence ID" value="CAG8464217.1"/>
    <property type="molecule type" value="Genomic_DNA"/>
</dbReference>
<evidence type="ECO:0000256" key="11">
    <source>
        <dbReference type="ARBA" id="ARBA00030422"/>
    </source>
</evidence>
<accession>A0A9N8VVM2</accession>
<name>A0A9N8VVM2_9GLOM</name>
<evidence type="ECO:0000256" key="12">
    <source>
        <dbReference type="ARBA" id="ARBA00031407"/>
    </source>
</evidence>
<dbReference type="OrthoDB" id="10262892at2759"/>
<evidence type="ECO:0000256" key="4">
    <source>
        <dbReference type="ARBA" id="ARBA00020721"/>
    </source>
</evidence>
<keyword evidence="6" id="KW-0999">Mitochondrion inner membrane</keyword>
<dbReference type="PANTHER" id="PTHR12388:SF0">
    <property type="entry name" value="MITOCHONDRIAL IMPORT INNER MEMBRANE TRANSLOCASE SUBUNIT TIM16"/>
    <property type="match status" value="1"/>
</dbReference>
<protein>
    <recommendedName>
        <fullName evidence="4">Mitochondrial import inner membrane translocase subunit TIM16</fullName>
    </recommendedName>
    <alternativeName>
        <fullName evidence="3">Mitochondrial import inner membrane translocase subunit tim16</fullName>
    </alternativeName>
    <alternativeName>
        <fullName evidence="11 12">Presequence translocated-associated motor subunit PAM16</fullName>
    </alternativeName>
</protein>
<keyword evidence="5" id="KW-0813">Transport</keyword>
<evidence type="ECO:0000256" key="1">
    <source>
        <dbReference type="ARBA" id="ARBA00004637"/>
    </source>
</evidence>
<gene>
    <name evidence="13" type="ORF">DERYTH_LOCUS1153</name>
</gene>
<evidence type="ECO:0000256" key="10">
    <source>
        <dbReference type="ARBA" id="ARBA00023136"/>
    </source>
</evidence>
<sequence length="126" mass="13751">MVGLRVIAQIILVGTQIVGKAFIEAFKQASANAGKNGGSAFRGADALSRQTGMTMDEACQILNIKKIDLNPEQVTKSYEHLFKVNDTSSGGSFYLQSKVVRAKERIELELAEKDPSKESKESKEKS</sequence>
<proteinExistence type="inferred from homology"/>
<dbReference type="Gene3D" id="1.10.287.110">
    <property type="entry name" value="DnaJ domain"/>
    <property type="match status" value="1"/>
</dbReference>
<comment type="subcellular location">
    <subcellularLocation>
        <location evidence="1">Mitochondrion inner membrane</location>
        <topology evidence="1">Peripheral membrane protein</topology>
    </subcellularLocation>
</comment>
<evidence type="ECO:0000256" key="7">
    <source>
        <dbReference type="ARBA" id="ARBA00022927"/>
    </source>
</evidence>
<comment type="similarity">
    <text evidence="2">Belongs to the TIM16/PAM16 family.</text>
</comment>
<dbReference type="InterPro" id="IPR005341">
    <property type="entry name" value="Tim16"/>
</dbReference>
<evidence type="ECO:0000256" key="5">
    <source>
        <dbReference type="ARBA" id="ARBA00022448"/>
    </source>
</evidence>
<evidence type="ECO:0000256" key="3">
    <source>
        <dbReference type="ARBA" id="ARBA00013571"/>
    </source>
</evidence>
<evidence type="ECO:0000313" key="14">
    <source>
        <dbReference type="Proteomes" id="UP000789405"/>
    </source>
</evidence>
<dbReference type="PANTHER" id="PTHR12388">
    <property type="entry name" value="MITOCHONDRIA ASSOCIATED GRANULOCYTE MACROPHAGE CSF SIGNALING MOLECULE"/>
    <property type="match status" value="1"/>
</dbReference>
<evidence type="ECO:0000256" key="2">
    <source>
        <dbReference type="ARBA" id="ARBA00008817"/>
    </source>
</evidence>